<protein>
    <submittedName>
        <fullName evidence="3">Uncharacterized protein LOC115750325</fullName>
    </submittedName>
</protein>
<gene>
    <name evidence="3" type="primary">LOC115750325</name>
</gene>
<dbReference type="PANTHER" id="PTHR33881:SF7">
    <property type="entry name" value="NEUROGENIC LOCUS NOTCH-LIKE PROTEIN"/>
    <property type="match status" value="1"/>
</dbReference>
<accession>A0A8B8Q8P0</accession>
<evidence type="ECO:0000256" key="1">
    <source>
        <dbReference type="SAM" id="SignalP"/>
    </source>
</evidence>
<sequence>MATSLATLSRVLAALLVLATPVTSDLLSPLTPFLSPLLDERCKEVACGRGKCKPLLNDSAIFLYECECDPGWRKSPLRGTDPLKFLPCTLPNCTIDPSCERASSPAQEKASGDRHPSILNPCMWVDCGGGSCNQTSQYSYTCVCEESYSNLLNAQSLPCFKECSFGMDCLNLGIPLTNESSPTDWGDIDVSKAHSLSRGKSSWLVLWALLLGVLELQTN</sequence>
<dbReference type="PANTHER" id="PTHR33881">
    <property type="entry name" value="NEUROGENIC LOCUS NOTCH-LIKE PROTEIN"/>
    <property type="match status" value="1"/>
</dbReference>
<dbReference type="AlphaFoldDB" id="A0A8B8Q8P0"/>
<organism evidence="2 3">
    <name type="scientific">Rhodamnia argentea</name>
    <dbReference type="NCBI Taxonomy" id="178133"/>
    <lineage>
        <taxon>Eukaryota</taxon>
        <taxon>Viridiplantae</taxon>
        <taxon>Streptophyta</taxon>
        <taxon>Embryophyta</taxon>
        <taxon>Tracheophyta</taxon>
        <taxon>Spermatophyta</taxon>
        <taxon>Magnoliopsida</taxon>
        <taxon>eudicotyledons</taxon>
        <taxon>Gunneridae</taxon>
        <taxon>Pentapetalae</taxon>
        <taxon>rosids</taxon>
        <taxon>malvids</taxon>
        <taxon>Myrtales</taxon>
        <taxon>Myrtaceae</taxon>
        <taxon>Myrtoideae</taxon>
        <taxon>Myrteae</taxon>
        <taxon>Australasian group</taxon>
        <taxon>Rhodamnia</taxon>
    </lineage>
</organism>
<feature type="chain" id="PRO_5034386846" evidence="1">
    <location>
        <begin position="25"/>
        <end position="219"/>
    </location>
</feature>
<dbReference type="RefSeq" id="XP_030543460.1">
    <property type="nucleotide sequence ID" value="XM_030687600.2"/>
</dbReference>
<evidence type="ECO:0000313" key="2">
    <source>
        <dbReference type="Proteomes" id="UP000827889"/>
    </source>
</evidence>
<dbReference type="KEGG" id="rarg:115750325"/>
<proteinExistence type="predicted"/>
<dbReference type="Proteomes" id="UP000827889">
    <property type="component" value="Chromosome 1"/>
</dbReference>
<name>A0A8B8Q8P0_9MYRT</name>
<evidence type="ECO:0000313" key="3">
    <source>
        <dbReference type="RefSeq" id="XP_030543460.1"/>
    </source>
</evidence>
<reference evidence="3" key="2">
    <citation type="submission" date="2025-08" db="UniProtKB">
        <authorList>
            <consortium name="RefSeq"/>
        </authorList>
    </citation>
    <scope>IDENTIFICATION</scope>
    <source>
        <tissue evidence="3">Leaf</tissue>
    </source>
</reference>
<feature type="signal peptide" evidence="1">
    <location>
        <begin position="1"/>
        <end position="24"/>
    </location>
</feature>
<reference evidence="2" key="1">
    <citation type="submission" date="2025-05" db="UniProtKB">
        <authorList>
            <consortium name="RefSeq"/>
        </authorList>
    </citation>
    <scope>NUCLEOTIDE SEQUENCE [LARGE SCALE GENOMIC DNA]</scope>
</reference>
<dbReference type="GeneID" id="115750325"/>
<keyword evidence="1" id="KW-0732">Signal</keyword>
<dbReference type="OrthoDB" id="1914642at2759"/>
<keyword evidence="2" id="KW-1185">Reference proteome</keyword>